<dbReference type="OrthoDB" id="10494762at2759"/>
<dbReference type="RefSeq" id="XP_007510089.1">
    <property type="nucleotide sequence ID" value="XM_007510027.1"/>
</dbReference>
<feature type="region of interest" description="Disordered" evidence="1">
    <location>
        <begin position="1"/>
        <end position="55"/>
    </location>
</feature>
<evidence type="ECO:0000256" key="1">
    <source>
        <dbReference type="SAM" id="MobiDB-lite"/>
    </source>
</evidence>
<keyword evidence="3" id="KW-1185">Reference proteome</keyword>
<dbReference type="Proteomes" id="UP000198341">
    <property type="component" value="Chromosome 11"/>
</dbReference>
<name>K8EKE8_9CHLO</name>
<proteinExistence type="predicted"/>
<dbReference type="GeneID" id="19013073"/>
<dbReference type="EMBL" id="FO082268">
    <property type="protein sequence ID" value="CCO18434.1"/>
    <property type="molecule type" value="Genomic_DNA"/>
</dbReference>
<gene>
    <name evidence="2" type="ordered locus">Bathy11g00070</name>
</gene>
<dbReference type="AlphaFoldDB" id="K8EKE8"/>
<evidence type="ECO:0000313" key="2">
    <source>
        <dbReference type="EMBL" id="CCO18434.1"/>
    </source>
</evidence>
<evidence type="ECO:0000313" key="3">
    <source>
        <dbReference type="Proteomes" id="UP000198341"/>
    </source>
</evidence>
<dbReference type="KEGG" id="bpg:Bathy11g00070"/>
<organism evidence="2 3">
    <name type="scientific">Bathycoccus prasinos</name>
    <dbReference type="NCBI Taxonomy" id="41875"/>
    <lineage>
        <taxon>Eukaryota</taxon>
        <taxon>Viridiplantae</taxon>
        <taxon>Chlorophyta</taxon>
        <taxon>Mamiellophyceae</taxon>
        <taxon>Mamiellales</taxon>
        <taxon>Bathycoccaceae</taxon>
        <taxon>Bathycoccus</taxon>
    </lineage>
</organism>
<sequence>MADDTVNTDFVAPSTSAKRPASPTTDNLQQQQTGDASRNKKQHTKNEEEEEDFKNQTIIRQLVENSIGNILLQNGEGKERKTNIIAPHVKEGSRIEIRWVIQNTLSDEENVVKTNSETKRIKEEIVWWGATVTKRREEDNTATNSKNDVCDILYDARTEEFPAEAGKIVLMSEHECSDGDDPSMKFYWRKEGDSTFYVEDEGEDDVDEEMTMQDVLEYQTKIDGDTGDGDTLANASEKAFGTLPMDQQLRLATGFAQMKGKLMEKLREISERNGAGYTVTKDDMERIMLELRNES</sequence>
<accession>K8EKE8</accession>
<reference evidence="2 3" key="1">
    <citation type="submission" date="2011-10" db="EMBL/GenBank/DDBJ databases">
        <authorList>
            <person name="Genoscope - CEA"/>
        </authorList>
    </citation>
    <scope>NUCLEOTIDE SEQUENCE [LARGE SCALE GENOMIC DNA]</scope>
    <source>
        <strain evidence="2 3">RCC 1105</strain>
    </source>
</reference>
<protein>
    <submittedName>
        <fullName evidence="2">Uncharacterized protein</fullName>
    </submittedName>
</protein>
<feature type="compositionally biased region" description="Polar residues" evidence="1">
    <location>
        <begin position="1"/>
        <end position="36"/>
    </location>
</feature>